<sequence length="87" mass="9968">MDYGDSLRDLDFWGGGKYVFAEINRLLVEAINDFNVAADLSVWLALKIYELVEKRSRGGTLTNTRTGQMLIIMEFTLGLDKDWYRTG</sequence>
<reference evidence="1" key="2">
    <citation type="submission" date="2015-06" db="UniProtKB">
        <authorList>
            <consortium name="EnsemblMetazoa"/>
        </authorList>
    </citation>
    <scope>IDENTIFICATION</scope>
</reference>
<evidence type="ECO:0000313" key="2">
    <source>
        <dbReference type="Proteomes" id="UP000015102"/>
    </source>
</evidence>
<keyword evidence="2" id="KW-1185">Reference proteome</keyword>
<proteinExistence type="predicted"/>
<evidence type="ECO:0000313" key="1">
    <source>
        <dbReference type="EnsemblMetazoa" id="MESCA008452-PA"/>
    </source>
</evidence>
<dbReference type="HOGENOM" id="CLU_2485900_0_0_1"/>
<name>T1GXA8_MEGSC</name>
<accession>T1GXA8</accession>
<organism evidence="1 2">
    <name type="scientific">Megaselia scalaris</name>
    <name type="common">Humpbacked fly</name>
    <name type="synonym">Phora scalaris</name>
    <dbReference type="NCBI Taxonomy" id="36166"/>
    <lineage>
        <taxon>Eukaryota</taxon>
        <taxon>Metazoa</taxon>
        <taxon>Ecdysozoa</taxon>
        <taxon>Arthropoda</taxon>
        <taxon>Hexapoda</taxon>
        <taxon>Insecta</taxon>
        <taxon>Pterygota</taxon>
        <taxon>Neoptera</taxon>
        <taxon>Endopterygota</taxon>
        <taxon>Diptera</taxon>
        <taxon>Brachycera</taxon>
        <taxon>Muscomorpha</taxon>
        <taxon>Platypezoidea</taxon>
        <taxon>Phoridae</taxon>
        <taxon>Megaseliini</taxon>
        <taxon>Megaselia</taxon>
    </lineage>
</organism>
<reference evidence="2" key="1">
    <citation type="submission" date="2013-02" db="EMBL/GenBank/DDBJ databases">
        <authorList>
            <person name="Hughes D."/>
        </authorList>
    </citation>
    <scope>NUCLEOTIDE SEQUENCE</scope>
    <source>
        <strain>Durham</strain>
        <strain evidence="2">NC isolate 2 -- Noor lab</strain>
    </source>
</reference>
<dbReference type="EMBL" id="CAQQ02386527">
    <property type="status" value="NOT_ANNOTATED_CDS"/>
    <property type="molecule type" value="Genomic_DNA"/>
</dbReference>
<protein>
    <submittedName>
        <fullName evidence="1">Uncharacterized protein</fullName>
    </submittedName>
</protein>
<dbReference type="AlphaFoldDB" id="T1GXA8"/>
<dbReference type="Proteomes" id="UP000015102">
    <property type="component" value="Unassembled WGS sequence"/>
</dbReference>
<dbReference type="EnsemblMetazoa" id="MESCA008452-RA">
    <property type="protein sequence ID" value="MESCA008452-PA"/>
    <property type="gene ID" value="MESCA008452"/>
</dbReference>